<gene>
    <name evidence="1" type="ORF">SK571_33225</name>
</gene>
<keyword evidence="2" id="KW-1185">Reference proteome</keyword>
<protein>
    <submittedName>
        <fullName evidence="1">Uncharacterized protein</fullName>
    </submittedName>
</protein>
<evidence type="ECO:0000313" key="1">
    <source>
        <dbReference type="EMBL" id="MDX8054259.1"/>
    </source>
</evidence>
<proteinExistence type="predicted"/>
<evidence type="ECO:0000313" key="2">
    <source>
        <dbReference type="Proteomes" id="UP001271792"/>
    </source>
</evidence>
<reference evidence="1 2" key="2">
    <citation type="submission" date="2023-11" db="EMBL/GenBank/DDBJ databases">
        <authorList>
            <person name="Lara A.C."/>
            <person name="Chronakova A."/>
        </authorList>
    </citation>
    <scope>NUCLEOTIDE SEQUENCE [LARGE SCALE GENOMIC DNA]</scope>
    <source>
        <strain evidence="1 2">BCCO 10_0798</strain>
    </source>
</reference>
<dbReference type="RefSeq" id="WP_319988057.1">
    <property type="nucleotide sequence ID" value="NZ_JAXAVV010000020.1"/>
</dbReference>
<accession>A0ABU4U115</accession>
<sequence length="60" mass="6241">MTSLPCPGGTEVRDTGAGVRVGPGCCAGLESWRERARLLDGEVPWLGHSPTSGVEFAAGW</sequence>
<dbReference type="Proteomes" id="UP001271792">
    <property type="component" value="Unassembled WGS sequence"/>
</dbReference>
<comment type="caution">
    <text evidence="1">The sequence shown here is derived from an EMBL/GenBank/DDBJ whole genome shotgun (WGS) entry which is preliminary data.</text>
</comment>
<dbReference type="EMBL" id="JAXAVV010000020">
    <property type="protein sequence ID" value="MDX8054259.1"/>
    <property type="molecule type" value="Genomic_DNA"/>
</dbReference>
<reference evidence="1 2" key="1">
    <citation type="submission" date="2023-11" db="EMBL/GenBank/DDBJ databases">
        <title>Lentzea sokolovensis, sp. nov., Lentzea kristufkii, sp. nov., and Lentzea miocenensis, sp. nov., rare actinobacteria from Sokolov Coal Basin, Miocene lacustrine sediment, Czech Republic.</title>
        <authorList>
            <person name="Lara A."/>
            <person name="Kotroba L."/>
            <person name="Nouioui I."/>
            <person name="Neumann-Schaal M."/>
            <person name="Mast Y."/>
            <person name="Chronakova A."/>
        </authorList>
    </citation>
    <scope>NUCLEOTIDE SEQUENCE [LARGE SCALE GENOMIC DNA]</scope>
    <source>
        <strain evidence="1 2">BCCO 10_0798</strain>
    </source>
</reference>
<name>A0ABU4U115_9PSEU</name>
<organism evidence="1 2">
    <name type="scientific">Lentzea kristufekii</name>
    <dbReference type="NCBI Taxonomy" id="3095430"/>
    <lineage>
        <taxon>Bacteria</taxon>
        <taxon>Bacillati</taxon>
        <taxon>Actinomycetota</taxon>
        <taxon>Actinomycetes</taxon>
        <taxon>Pseudonocardiales</taxon>
        <taxon>Pseudonocardiaceae</taxon>
        <taxon>Lentzea</taxon>
    </lineage>
</organism>